<accession>A0A9P1KD95</accession>
<evidence type="ECO:0000313" key="2">
    <source>
        <dbReference type="Proteomes" id="UP000032946"/>
    </source>
</evidence>
<dbReference type="AlphaFoldDB" id="A0A9P1KD95"/>
<dbReference type="Proteomes" id="UP000032946">
    <property type="component" value="Chromosome"/>
</dbReference>
<gene>
    <name evidence="1" type="ORF">ARTHRO_11128</name>
</gene>
<protein>
    <submittedName>
        <fullName evidence="1">Uncharacterized protein</fullName>
    </submittedName>
</protein>
<name>A0A9P1KD95_9CYAN</name>
<reference evidence="1 2" key="1">
    <citation type="submission" date="2014-02" db="EMBL/GenBank/DDBJ databases">
        <authorList>
            <person name="Genoscope - CEA"/>
        </authorList>
    </citation>
    <scope>NUCLEOTIDE SEQUENCE [LARGE SCALE GENOMIC DNA]</scope>
    <source>
        <strain evidence="1 2">PCC 8005</strain>
    </source>
</reference>
<proteinExistence type="predicted"/>
<organism evidence="1 2">
    <name type="scientific">Limnospira indica PCC 8005</name>
    <dbReference type="NCBI Taxonomy" id="376219"/>
    <lineage>
        <taxon>Bacteria</taxon>
        <taxon>Bacillati</taxon>
        <taxon>Cyanobacteriota</taxon>
        <taxon>Cyanophyceae</taxon>
        <taxon>Oscillatoriophycideae</taxon>
        <taxon>Oscillatoriales</taxon>
        <taxon>Sirenicapillariaceae</taxon>
        <taxon>Limnospira</taxon>
    </lineage>
</organism>
<sequence>MSKDVGFPKNGLFGRHFGKLPFLKALSDNNKISVNLTFLDSKIHHG</sequence>
<evidence type="ECO:0000313" key="1">
    <source>
        <dbReference type="EMBL" id="CDM93455.1"/>
    </source>
</evidence>
<keyword evidence="2" id="KW-1185">Reference proteome</keyword>
<dbReference type="EMBL" id="FO818640">
    <property type="protein sequence ID" value="CDM93455.1"/>
    <property type="molecule type" value="Genomic_DNA"/>
</dbReference>